<organism evidence="1 2">
    <name type="scientific">Sodiomyces alkalinus (strain CBS 110278 / VKM F-3762 / F11)</name>
    <name type="common">Alkaliphilic filamentous fungus</name>
    <dbReference type="NCBI Taxonomy" id="1314773"/>
    <lineage>
        <taxon>Eukaryota</taxon>
        <taxon>Fungi</taxon>
        <taxon>Dikarya</taxon>
        <taxon>Ascomycota</taxon>
        <taxon>Pezizomycotina</taxon>
        <taxon>Sordariomycetes</taxon>
        <taxon>Hypocreomycetidae</taxon>
        <taxon>Glomerellales</taxon>
        <taxon>Plectosphaerellaceae</taxon>
        <taxon>Sodiomyces</taxon>
    </lineage>
</organism>
<keyword evidence="2" id="KW-1185">Reference proteome</keyword>
<name>A0A3N2Q0D5_SODAK</name>
<dbReference type="AlphaFoldDB" id="A0A3N2Q0D5"/>
<dbReference type="Proteomes" id="UP000272025">
    <property type="component" value="Unassembled WGS sequence"/>
</dbReference>
<proteinExistence type="predicted"/>
<accession>A0A3N2Q0D5</accession>
<sequence length="144" mass="16445">MDHISTRALSVVGSLFLFYLTHSTRRYRAWLLLHISGWQGQRLASSKPVSTVVPIGPPTSWYSIRNYHSSRFSHMSRPLPTGFIKHTSMSPSMSPPYPCLLLLPRVRHHFDVYKPASQSRTRRLRAGLVHLGCLVSHLGWRVCP</sequence>
<protein>
    <submittedName>
        <fullName evidence="1">Uncharacterized protein</fullName>
    </submittedName>
</protein>
<evidence type="ECO:0000313" key="1">
    <source>
        <dbReference type="EMBL" id="ROT40075.1"/>
    </source>
</evidence>
<gene>
    <name evidence="1" type="ORF">SODALDRAFT_358510</name>
</gene>
<reference evidence="1 2" key="1">
    <citation type="journal article" date="2018" name="Mol. Ecol.">
        <title>The obligate alkalophilic soda-lake fungus Sodiomyces alkalinus has shifted to a protein diet.</title>
        <authorList>
            <person name="Grum-Grzhimaylo A.A."/>
            <person name="Falkoski D.L."/>
            <person name="van den Heuvel J."/>
            <person name="Valero-Jimenez C.A."/>
            <person name="Min B."/>
            <person name="Choi I.G."/>
            <person name="Lipzen A."/>
            <person name="Daum C.G."/>
            <person name="Aanen D.K."/>
            <person name="Tsang A."/>
            <person name="Henrissat B."/>
            <person name="Bilanenko E.N."/>
            <person name="de Vries R.P."/>
            <person name="van Kan J.A.L."/>
            <person name="Grigoriev I.V."/>
            <person name="Debets A.J.M."/>
        </authorList>
    </citation>
    <scope>NUCLEOTIDE SEQUENCE [LARGE SCALE GENOMIC DNA]</scope>
    <source>
        <strain evidence="1 2">F11</strain>
    </source>
</reference>
<dbReference type="EMBL" id="ML119053">
    <property type="protein sequence ID" value="ROT40075.1"/>
    <property type="molecule type" value="Genomic_DNA"/>
</dbReference>
<dbReference type="GeneID" id="39582590"/>
<dbReference type="RefSeq" id="XP_028467881.1">
    <property type="nucleotide sequence ID" value="XM_028614112.1"/>
</dbReference>
<evidence type="ECO:0000313" key="2">
    <source>
        <dbReference type="Proteomes" id="UP000272025"/>
    </source>
</evidence>